<dbReference type="Gene3D" id="3.10.620.30">
    <property type="match status" value="1"/>
</dbReference>
<gene>
    <name evidence="1" type="ORF">BJ997_004175</name>
</gene>
<dbReference type="Proteomes" id="UP000561726">
    <property type="component" value="Unassembled WGS sequence"/>
</dbReference>
<sequence length="166" mass="18013">MLRTVSARLELEVVAPARLIFEVTVAGGFTATESLSIRQDGTECEKRMLVYQHDTRAHQIDARPGRLKVNYRAEVTGQAAVAEVSDVDRIRYLRPSRYCESDSLRPTAIAEFTGLTGLDLLHGVSSWVGQKLAYAPGSSLPTDGAARTLLAPCSHARASAATTPTW</sequence>
<dbReference type="EMBL" id="JACHBQ010000001">
    <property type="protein sequence ID" value="MBB5643627.1"/>
    <property type="molecule type" value="Genomic_DNA"/>
</dbReference>
<accession>A0A7W9E5C7</accession>
<reference evidence="1 2" key="1">
    <citation type="submission" date="2020-08" db="EMBL/GenBank/DDBJ databases">
        <title>Sequencing the genomes of 1000 actinobacteria strains.</title>
        <authorList>
            <person name="Klenk H.-P."/>
        </authorList>
    </citation>
    <scope>NUCLEOTIDE SEQUENCE [LARGE SCALE GENOMIC DNA]</scope>
    <source>
        <strain evidence="1 2">DSM 21065</strain>
    </source>
</reference>
<comment type="caution">
    <text evidence="1">The sequence shown here is derived from an EMBL/GenBank/DDBJ whole genome shotgun (WGS) entry which is preliminary data.</text>
</comment>
<dbReference type="AlphaFoldDB" id="A0A7W9E5C7"/>
<proteinExistence type="predicted"/>
<organism evidence="1 2">
    <name type="scientific">Cryobacterium roopkundense</name>
    <dbReference type="NCBI Taxonomy" id="1001240"/>
    <lineage>
        <taxon>Bacteria</taxon>
        <taxon>Bacillati</taxon>
        <taxon>Actinomycetota</taxon>
        <taxon>Actinomycetes</taxon>
        <taxon>Micrococcales</taxon>
        <taxon>Microbacteriaceae</taxon>
        <taxon>Cryobacterium</taxon>
    </lineage>
</organism>
<evidence type="ECO:0000313" key="2">
    <source>
        <dbReference type="Proteomes" id="UP000561726"/>
    </source>
</evidence>
<protein>
    <submittedName>
        <fullName evidence="1">Uncharacterized protein</fullName>
    </submittedName>
</protein>
<evidence type="ECO:0000313" key="1">
    <source>
        <dbReference type="EMBL" id="MBB5643627.1"/>
    </source>
</evidence>
<name>A0A7W9E5C7_9MICO</name>